<dbReference type="GeneID" id="113492377"/>
<dbReference type="GO" id="GO:0016460">
    <property type="term" value="C:myosin II complex"/>
    <property type="evidence" value="ECO:0007669"/>
    <property type="project" value="TreeGrafter"/>
</dbReference>
<feature type="domain" description="EF-hand" evidence="4">
    <location>
        <begin position="44"/>
        <end position="79"/>
    </location>
</feature>
<dbReference type="OrthoDB" id="343296at2759"/>
<evidence type="ECO:0000256" key="1">
    <source>
        <dbReference type="ARBA" id="ARBA00022737"/>
    </source>
</evidence>
<evidence type="ECO:0000256" key="3">
    <source>
        <dbReference type="SAM" id="MobiDB-lite"/>
    </source>
</evidence>
<dbReference type="AlphaFoldDB" id="A0A7E5VBP7"/>
<organism evidence="5 6">
    <name type="scientific">Trichoplusia ni</name>
    <name type="common">Cabbage looper</name>
    <dbReference type="NCBI Taxonomy" id="7111"/>
    <lineage>
        <taxon>Eukaryota</taxon>
        <taxon>Metazoa</taxon>
        <taxon>Ecdysozoa</taxon>
        <taxon>Arthropoda</taxon>
        <taxon>Hexapoda</taxon>
        <taxon>Insecta</taxon>
        <taxon>Pterygota</taxon>
        <taxon>Neoptera</taxon>
        <taxon>Endopterygota</taxon>
        <taxon>Lepidoptera</taxon>
        <taxon>Glossata</taxon>
        <taxon>Ditrysia</taxon>
        <taxon>Noctuoidea</taxon>
        <taxon>Noctuidae</taxon>
        <taxon>Plusiinae</taxon>
        <taxon>Trichoplusia</taxon>
    </lineage>
</organism>
<dbReference type="InParanoid" id="A0A7E5VBP7"/>
<dbReference type="SUPFAM" id="SSF47473">
    <property type="entry name" value="EF-hand"/>
    <property type="match status" value="1"/>
</dbReference>
<keyword evidence="1" id="KW-0677">Repeat</keyword>
<reference evidence="6" key="1">
    <citation type="submission" date="2025-08" db="UniProtKB">
        <authorList>
            <consortium name="RefSeq"/>
        </authorList>
    </citation>
    <scope>IDENTIFICATION</scope>
</reference>
<evidence type="ECO:0000313" key="5">
    <source>
        <dbReference type="Proteomes" id="UP000322000"/>
    </source>
</evidence>
<feature type="region of interest" description="Disordered" evidence="3">
    <location>
        <begin position="1"/>
        <end position="32"/>
    </location>
</feature>
<evidence type="ECO:0000256" key="2">
    <source>
        <dbReference type="ARBA" id="ARBA00022837"/>
    </source>
</evidence>
<gene>
    <name evidence="6" type="primary">LOC113492377</name>
</gene>
<sequence length="191" mass="21663">MMNADDSLEETPIDQELAEVKPDQVEKEPVKEKPVSARLILTKGQESDLLEAFNLLDYTGEGKIKAEDFRVAIKALGYEPTKEELQKMINAVDKGNSGRLSFENFETAIMRKIMSQDCDGDIMKSFRLFDTDDTGQIGFENLKEVSQILGWRLSDEEIDEMIDDADKDFDAVVSVQEFMKMIKNCVHIVTP</sequence>
<dbReference type="PROSITE" id="PS50222">
    <property type="entry name" value="EF_HAND_2"/>
    <property type="match status" value="4"/>
</dbReference>
<dbReference type="PANTHER" id="PTHR23048:SF59">
    <property type="entry name" value="EF-HAND SUPERFAMILY PROTEIN"/>
    <property type="match status" value="1"/>
</dbReference>
<keyword evidence="5" id="KW-1185">Reference proteome</keyword>
<proteinExistence type="predicted"/>
<feature type="domain" description="EF-hand" evidence="4">
    <location>
        <begin position="117"/>
        <end position="152"/>
    </location>
</feature>
<keyword evidence="2" id="KW-0106">Calcium</keyword>
<feature type="domain" description="EF-hand" evidence="4">
    <location>
        <begin position="80"/>
        <end position="115"/>
    </location>
</feature>
<dbReference type="SMART" id="SM00054">
    <property type="entry name" value="EFh"/>
    <property type="match status" value="4"/>
</dbReference>
<evidence type="ECO:0000313" key="6">
    <source>
        <dbReference type="RefSeq" id="XP_026725660.1"/>
    </source>
</evidence>
<dbReference type="Proteomes" id="UP000322000">
    <property type="component" value="Chromosome 3"/>
</dbReference>
<name>A0A7E5VBP7_TRINI</name>
<dbReference type="InterPro" id="IPR002048">
    <property type="entry name" value="EF_hand_dom"/>
</dbReference>
<feature type="domain" description="EF-hand" evidence="4">
    <location>
        <begin position="153"/>
        <end position="188"/>
    </location>
</feature>
<dbReference type="CDD" id="cd00051">
    <property type="entry name" value="EFh"/>
    <property type="match status" value="2"/>
</dbReference>
<evidence type="ECO:0000259" key="4">
    <source>
        <dbReference type="PROSITE" id="PS50222"/>
    </source>
</evidence>
<protein>
    <submittedName>
        <fullName evidence="6">Caltractin-like isoform X2</fullName>
    </submittedName>
</protein>
<dbReference type="RefSeq" id="XP_026725660.1">
    <property type="nucleotide sequence ID" value="XM_026869859.1"/>
</dbReference>
<dbReference type="Gene3D" id="1.10.238.10">
    <property type="entry name" value="EF-hand"/>
    <property type="match status" value="2"/>
</dbReference>
<dbReference type="Pfam" id="PF13499">
    <property type="entry name" value="EF-hand_7"/>
    <property type="match status" value="2"/>
</dbReference>
<dbReference type="PANTHER" id="PTHR23048">
    <property type="entry name" value="MYOSIN LIGHT CHAIN 1, 3"/>
    <property type="match status" value="1"/>
</dbReference>
<dbReference type="FunFam" id="1.10.238.10:FF:000001">
    <property type="entry name" value="Calmodulin 1"/>
    <property type="match status" value="1"/>
</dbReference>
<dbReference type="InterPro" id="IPR011992">
    <property type="entry name" value="EF-hand-dom_pair"/>
</dbReference>
<dbReference type="InterPro" id="IPR050230">
    <property type="entry name" value="CALM/Myosin/TropC-like"/>
</dbReference>
<feature type="compositionally biased region" description="Acidic residues" evidence="3">
    <location>
        <begin position="1"/>
        <end position="17"/>
    </location>
</feature>
<dbReference type="GO" id="GO:0005509">
    <property type="term" value="F:calcium ion binding"/>
    <property type="evidence" value="ECO:0007669"/>
    <property type="project" value="InterPro"/>
</dbReference>
<feature type="compositionally biased region" description="Basic and acidic residues" evidence="3">
    <location>
        <begin position="18"/>
        <end position="32"/>
    </location>
</feature>
<accession>A0A7E5VBP7</accession>